<keyword evidence="3 4" id="KW-0132">Cell division</keyword>
<dbReference type="EMBL" id="LROR01000084">
    <property type="protein sequence ID" value="OBR90973.1"/>
    <property type="molecule type" value="Genomic_DNA"/>
</dbReference>
<comment type="similarity">
    <text evidence="1 3">Belongs to the MinE family.</text>
</comment>
<dbReference type="SUPFAM" id="SSF55229">
    <property type="entry name" value="Cell division protein MinE topological specificity domain"/>
    <property type="match status" value="1"/>
</dbReference>
<evidence type="ECO:0000313" key="4">
    <source>
        <dbReference type="EMBL" id="OAA91531.1"/>
    </source>
</evidence>
<sequence>MDLFKMFSRQSSKDVAKERLRLILIHDRCDMSKEVLDNIKDDILKVLSKYMEIDRSEIDVKMTNSEELTGNSAALVASIPIKKVKYNK</sequence>
<evidence type="ECO:0000256" key="3">
    <source>
        <dbReference type="HAMAP-Rule" id="MF_00262"/>
    </source>
</evidence>
<dbReference type="InterPro" id="IPR005527">
    <property type="entry name" value="MinE"/>
</dbReference>
<dbReference type="Proteomes" id="UP000093694">
    <property type="component" value="Unassembled WGS sequence"/>
</dbReference>
<keyword evidence="7" id="KW-1185">Reference proteome</keyword>
<dbReference type="InterPro" id="IPR036707">
    <property type="entry name" value="MinE_sf"/>
</dbReference>
<dbReference type="NCBIfam" id="TIGR01215">
    <property type="entry name" value="minE"/>
    <property type="match status" value="1"/>
</dbReference>
<dbReference type="GO" id="GO:0032955">
    <property type="term" value="P:regulation of division septum assembly"/>
    <property type="evidence" value="ECO:0007669"/>
    <property type="project" value="InterPro"/>
</dbReference>
<protein>
    <recommendedName>
        <fullName evidence="3">Cell division topological specificity factor</fullName>
    </recommendedName>
</protein>
<evidence type="ECO:0000313" key="7">
    <source>
        <dbReference type="Proteomes" id="UP000093694"/>
    </source>
</evidence>
<reference evidence="5 7" key="2">
    <citation type="journal article" date="2016" name="Front. Microbiol.">
        <title>Industrial Acetogenic Biocatalysts: A Comparative Metabolic and Genomic Analysis.</title>
        <authorList>
            <person name="Bengelsdorf F."/>
            <person name="Poehlein A."/>
            <person name="Sonja S."/>
            <person name="Erz C."/>
            <person name="Hummel T."/>
            <person name="Hoffmeister S."/>
            <person name="Daniel R."/>
            <person name="Durre P."/>
        </authorList>
    </citation>
    <scope>NUCLEOTIDE SEQUENCE [LARGE SCALE GENOMIC DNA]</scope>
    <source>
        <strain evidence="5 7">PTA-10522</strain>
    </source>
</reference>
<evidence type="ECO:0000256" key="2">
    <source>
        <dbReference type="ARBA" id="ARBA00025265"/>
    </source>
</evidence>
<dbReference type="AlphaFoldDB" id="A0A166S2L2"/>
<evidence type="ECO:0000313" key="6">
    <source>
        <dbReference type="Proteomes" id="UP000077384"/>
    </source>
</evidence>
<gene>
    <name evidence="3 4" type="primary">minE</name>
    <name evidence="5" type="ORF">CLCOS_37060</name>
    <name evidence="4" type="ORF">WX73_01685</name>
</gene>
<keyword evidence="3" id="KW-0131">Cell cycle</keyword>
<dbReference type="PATRIC" id="fig|1705578.3.peg.1941"/>
<proteinExistence type="inferred from homology"/>
<comment type="caution">
    <text evidence="4">The sequence shown here is derived from an EMBL/GenBank/DDBJ whole genome shotgun (WGS) entry which is preliminary data.</text>
</comment>
<evidence type="ECO:0000256" key="1">
    <source>
        <dbReference type="ARBA" id="ARBA00008168"/>
    </source>
</evidence>
<dbReference type="Pfam" id="PF03776">
    <property type="entry name" value="MinE"/>
    <property type="match status" value="1"/>
</dbReference>
<dbReference type="Proteomes" id="UP000077384">
    <property type="component" value="Unassembled WGS sequence"/>
</dbReference>
<dbReference type="RefSeq" id="WP_013237398.1">
    <property type="nucleotide sequence ID" value="NZ_LITQ01000025.1"/>
</dbReference>
<organism evidence="4 6">
    <name type="scientific">Clostridium coskatii</name>
    <dbReference type="NCBI Taxonomy" id="1705578"/>
    <lineage>
        <taxon>Bacteria</taxon>
        <taxon>Bacillati</taxon>
        <taxon>Bacillota</taxon>
        <taxon>Clostridia</taxon>
        <taxon>Eubacteriales</taxon>
        <taxon>Clostridiaceae</taxon>
        <taxon>Clostridium</taxon>
    </lineage>
</organism>
<dbReference type="EMBL" id="LITQ01000025">
    <property type="protein sequence ID" value="OAA91531.1"/>
    <property type="molecule type" value="Genomic_DNA"/>
</dbReference>
<evidence type="ECO:0000313" key="5">
    <source>
        <dbReference type="EMBL" id="OBR90973.1"/>
    </source>
</evidence>
<reference evidence="4 6" key="1">
    <citation type="journal article" date="2015" name="Biotechnol. Bioeng.">
        <title>Genome sequence and phenotypic characterization of Caulobacter segnis.</title>
        <authorList>
            <person name="Patel S."/>
            <person name="Fletcher B."/>
            <person name="Scott D.C."/>
            <person name="Ely B."/>
        </authorList>
    </citation>
    <scope>NUCLEOTIDE SEQUENCE [LARGE SCALE GENOMIC DNA]</scope>
    <source>
        <strain evidence="4 6">PS02</strain>
    </source>
</reference>
<dbReference type="Gene3D" id="3.30.1070.10">
    <property type="entry name" value="Cell division topological specificity factor MinE"/>
    <property type="match status" value="1"/>
</dbReference>
<comment type="function">
    <text evidence="2 3">Prevents the cell division inhibition by proteins MinC and MinD at internal division sites while permitting inhibition at polar sites. This ensures cell division at the proper site by restricting the formation of a division septum at the midpoint of the long axis of the cell.</text>
</comment>
<dbReference type="HAMAP" id="MF_00262">
    <property type="entry name" value="MinE"/>
    <property type="match status" value="1"/>
</dbReference>
<accession>A0A166S2L2</accession>
<name>A0A166S2L2_9CLOT</name>
<dbReference type="GO" id="GO:0051301">
    <property type="term" value="P:cell division"/>
    <property type="evidence" value="ECO:0007669"/>
    <property type="project" value="UniProtKB-KW"/>
</dbReference>